<accession>A0A226E3M6</accession>
<feature type="signal peptide" evidence="4">
    <location>
        <begin position="1"/>
        <end position="23"/>
    </location>
</feature>
<dbReference type="PANTHER" id="PTHR43762:SF1">
    <property type="entry name" value="D-ARABINONO-1,4-LACTONE OXIDASE"/>
    <property type="match status" value="1"/>
</dbReference>
<evidence type="ECO:0000313" key="7">
    <source>
        <dbReference type="Proteomes" id="UP000198287"/>
    </source>
</evidence>
<dbReference type="OrthoDB" id="415825at2759"/>
<reference evidence="6 7" key="1">
    <citation type="submission" date="2015-12" db="EMBL/GenBank/DDBJ databases">
        <title>The genome of Folsomia candida.</title>
        <authorList>
            <person name="Faddeeva A."/>
            <person name="Derks M.F."/>
            <person name="Anvar Y."/>
            <person name="Smit S."/>
            <person name="Van Straalen N."/>
            <person name="Roelofs D."/>
        </authorList>
    </citation>
    <scope>NUCLEOTIDE SEQUENCE [LARGE SCALE GENOMIC DNA]</scope>
    <source>
        <strain evidence="6 7">VU population</strain>
        <tissue evidence="6">Whole body</tissue>
    </source>
</reference>
<dbReference type="STRING" id="158441.A0A226E3M6"/>
<comment type="subcellular location">
    <subcellularLocation>
        <location evidence="1">Peroxisome</location>
    </subcellularLocation>
</comment>
<dbReference type="InterPro" id="IPR006094">
    <property type="entry name" value="Oxid_FAD_bind_N"/>
</dbReference>
<dbReference type="InterPro" id="IPR036318">
    <property type="entry name" value="FAD-bd_PCMH-like_sf"/>
</dbReference>
<evidence type="ECO:0000259" key="5">
    <source>
        <dbReference type="PROSITE" id="PS51387"/>
    </source>
</evidence>
<dbReference type="Pfam" id="PF04030">
    <property type="entry name" value="ALO"/>
    <property type="match status" value="1"/>
</dbReference>
<keyword evidence="2" id="KW-0560">Oxidoreductase</keyword>
<dbReference type="PROSITE" id="PS51387">
    <property type="entry name" value="FAD_PCMH"/>
    <property type="match status" value="1"/>
</dbReference>
<feature type="chain" id="PRO_5012262795" evidence="4">
    <location>
        <begin position="24"/>
        <end position="612"/>
    </location>
</feature>
<sequence length="612" mass="67264">MSSYTSCKFLWLIILSIIIVSDGQSITKQYSSYRPMPLCNPSDYIRYPTTIDDVVAIVQEAISRGVKVKAFGARHSQTDIICTEGIPIDNHGLTFYQLNEDGTATFGAGVTLHDATEFLRNNGRAFRTTPAFGNITMAGAIGTGAHGSSIKYTSSISSQVVGVTVVDGLGNVQNVTNESDLHAFRIHLGLLGIVVRITLTTHPLYKTLAHNYIVSDSVLINGTAQQWALEADQMSLYWFPSMNQVVVANWTIVDPNTTGNAYTFDHVPSTYDNFNILGSQVFEESAVLTQNRCSAVRQLGFNTISILQSYMQTTLWTTVPDFVPIYTEDGVTVVNPAVGYYDKMFAPVCNDGPGNGPLQCAWGHGNVHANITILDNEISLDLNDMPQFILAVKDILSKAPALFPIQGILMRFSASSDTYMSNSYGRNSVHFEWYLANRVDMYQDAVPSLAAYQTMMQTLVKGFNGRSHWGKSGMVYHSSPLLELKLDPNARAGFISAMQKYDPNEVFLNNFGRRIKRISTAQDTDPSNVHCALRDDCFCSVASDCASYQKCVTLPGYSSYNVCQTSREQPQTFIPFPSSPSLGVIDWMNSTLSSLTNVVNGLLTSVQCLLNG</sequence>
<protein>
    <submittedName>
        <fullName evidence="6">L-gulonolactone oxidase 5</fullName>
    </submittedName>
</protein>
<dbReference type="Gene3D" id="3.30.43.10">
    <property type="entry name" value="Uridine Diphospho-n-acetylenolpyruvylglucosamine Reductase, domain 2"/>
    <property type="match status" value="1"/>
</dbReference>
<keyword evidence="7" id="KW-1185">Reference proteome</keyword>
<dbReference type="GO" id="GO:0071949">
    <property type="term" value="F:FAD binding"/>
    <property type="evidence" value="ECO:0007669"/>
    <property type="project" value="InterPro"/>
</dbReference>
<evidence type="ECO:0000256" key="1">
    <source>
        <dbReference type="ARBA" id="ARBA00004275"/>
    </source>
</evidence>
<dbReference type="Proteomes" id="UP000198287">
    <property type="component" value="Unassembled WGS sequence"/>
</dbReference>
<comment type="caution">
    <text evidence="6">The sequence shown here is derived from an EMBL/GenBank/DDBJ whole genome shotgun (WGS) entry which is preliminary data.</text>
</comment>
<dbReference type="EMBL" id="LNIX01000007">
    <property type="protein sequence ID" value="OXA52193.1"/>
    <property type="molecule type" value="Genomic_DNA"/>
</dbReference>
<evidence type="ECO:0000256" key="4">
    <source>
        <dbReference type="SAM" id="SignalP"/>
    </source>
</evidence>
<dbReference type="AlphaFoldDB" id="A0A226E3M6"/>
<dbReference type="InterPro" id="IPR007173">
    <property type="entry name" value="ALO_C"/>
</dbReference>
<organism evidence="6 7">
    <name type="scientific">Folsomia candida</name>
    <name type="common">Springtail</name>
    <dbReference type="NCBI Taxonomy" id="158441"/>
    <lineage>
        <taxon>Eukaryota</taxon>
        <taxon>Metazoa</taxon>
        <taxon>Ecdysozoa</taxon>
        <taxon>Arthropoda</taxon>
        <taxon>Hexapoda</taxon>
        <taxon>Collembola</taxon>
        <taxon>Entomobryomorpha</taxon>
        <taxon>Isotomoidea</taxon>
        <taxon>Isotomidae</taxon>
        <taxon>Proisotominae</taxon>
        <taxon>Folsomia</taxon>
    </lineage>
</organism>
<dbReference type="Gene3D" id="3.30.465.10">
    <property type="match status" value="1"/>
</dbReference>
<proteinExistence type="predicted"/>
<dbReference type="SUPFAM" id="SSF56176">
    <property type="entry name" value="FAD-binding/transporter-associated domain-like"/>
    <property type="match status" value="1"/>
</dbReference>
<dbReference type="PANTHER" id="PTHR43762">
    <property type="entry name" value="L-GULONOLACTONE OXIDASE"/>
    <property type="match status" value="1"/>
</dbReference>
<evidence type="ECO:0000256" key="3">
    <source>
        <dbReference type="ARBA" id="ARBA00023140"/>
    </source>
</evidence>
<keyword evidence="4" id="KW-0732">Signal</keyword>
<evidence type="ECO:0000313" key="6">
    <source>
        <dbReference type="EMBL" id="OXA52193.1"/>
    </source>
</evidence>
<dbReference type="GO" id="GO:0005777">
    <property type="term" value="C:peroxisome"/>
    <property type="evidence" value="ECO:0007669"/>
    <property type="project" value="UniProtKB-SubCell"/>
</dbReference>
<keyword evidence="3" id="KW-0576">Peroxisome</keyword>
<dbReference type="GO" id="GO:0016020">
    <property type="term" value="C:membrane"/>
    <property type="evidence" value="ECO:0007669"/>
    <property type="project" value="InterPro"/>
</dbReference>
<dbReference type="InterPro" id="IPR016169">
    <property type="entry name" value="FAD-bd_PCMH_sub2"/>
</dbReference>
<dbReference type="InterPro" id="IPR016167">
    <property type="entry name" value="FAD-bd_PCMH_sub1"/>
</dbReference>
<dbReference type="GO" id="GO:0003885">
    <property type="term" value="F:D-arabinono-1,4-lactone oxidase activity"/>
    <property type="evidence" value="ECO:0007669"/>
    <property type="project" value="InterPro"/>
</dbReference>
<evidence type="ECO:0000256" key="2">
    <source>
        <dbReference type="ARBA" id="ARBA00023002"/>
    </source>
</evidence>
<name>A0A226E3M6_FOLCA</name>
<dbReference type="Gene3D" id="3.30.70.2520">
    <property type="match status" value="1"/>
</dbReference>
<dbReference type="InterPro" id="IPR010031">
    <property type="entry name" value="FAD_lactone_oxidase-like"/>
</dbReference>
<gene>
    <name evidence="6" type="ORF">Fcan01_13104</name>
</gene>
<dbReference type="Pfam" id="PF01565">
    <property type="entry name" value="FAD_binding_4"/>
    <property type="match status" value="1"/>
</dbReference>
<dbReference type="InterPro" id="IPR016166">
    <property type="entry name" value="FAD-bd_PCMH"/>
</dbReference>
<feature type="domain" description="FAD-binding PCMH-type" evidence="5">
    <location>
        <begin position="37"/>
        <end position="204"/>
    </location>
</feature>